<evidence type="ECO:0000256" key="1">
    <source>
        <dbReference type="SAM" id="MobiDB-lite"/>
    </source>
</evidence>
<feature type="region of interest" description="Disordered" evidence="1">
    <location>
        <begin position="1"/>
        <end position="24"/>
    </location>
</feature>
<keyword evidence="3" id="KW-1185">Reference proteome</keyword>
<evidence type="ECO:0000313" key="3">
    <source>
        <dbReference type="Proteomes" id="UP001153069"/>
    </source>
</evidence>
<proteinExistence type="predicted"/>
<sequence length="208" mass="24333">MREKDQKLSPVKPAESLSDMDSPTKKRHDIGYIAEILQSWQTGHALSPNFPSFQHVLATTVSTAASFIDFERDGLKWRSDYRICQLTDTQGVWNNLVIHLPNDGFFYVAENLLPVLASTRRNVRHMQTCSEGWAYLEKTVWRKLDPFEDFARSWYGYDAEKKLQRQILYNDTGDRMDICLRCPETKVGIDFVFEPRYPVPDVPKEFWF</sequence>
<comment type="caution">
    <text evidence="2">The sequence shown here is derived from an EMBL/GenBank/DDBJ whole genome shotgun (WGS) entry which is preliminary data.</text>
</comment>
<dbReference type="AlphaFoldDB" id="A0A9N8HIZ6"/>
<dbReference type="EMBL" id="CAICTM010000525">
    <property type="protein sequence ID" value="CAB9512263.1"/>
    <property type="molecule type" value="Genomic_DNA"/>
</dbReference>
<dbReference type="Proteomes" id="UP001153069">
    <property type="component" value="Unassembled WGS sequence"/>
</dbReference>
<accession>A0A9N8HIZ6</accession>
<evidence type="ECO:0000313" key="2">
    <source>
        <dbReference type="EMBL" id="CAB9512263.1"/>
    </source>
</evidence>
<gene>
    <name evidence="2" type="ORF">SEMRO_526_G160480.1</name>
</gene>
<protein>
    <submittedName>
        <fullName evidence="2">Uncharacterized protein</fullName>
    </submittedName>
</protein>
<reference evidence="2" key="1">
    <citation type="submission" date="2020-06" db="EMBL/GenBank/DDBJ databases">
        <authorList>
            <consortium name="Plant Systems Biology data submission"/>
        </authorList>
    </citation>
    <scope>NUCLEOTIDE SEQUENCE</scope>
    <source>
        <strain evidence="2">D6</strain>
    </source>
</reference>
<name>A0A9N8HIZ6_9STRA</name>
<dbReference type="OrthoDB" id="10363748at2759"/>
<organism evidence="2 3">
    <name type="scientific">Seminavis robusta</name>
    <dbReference type="NCBI Taxonomy" id="568900"/>
    <lineage>
        <taxon>Eukaryota</taxon>
        <taxon>Sar</taxon>
        <taxon>Stramenopiles</taxon>
        <taxon>Ochrophyta</taxon>
        <taxon>Bacillariophyta</taxon>
        <taxon>Bacillariophyceae</taxon>
        <taxon>Bacillariophycidae</taxon>
        <taxon>Naviculales</taxon>
        <taxon>Naviculaceae</taxon>
        <taxon>Seminavis</taxon>
    </lineage>
</organism>